<dbReference type="AlphaFoldDB" id="A0A8B8F3Q4"/>
<evidence type="ECO:0000313" key="1">
    <source>
        <dbReference type="Proteomes" id="UP000694846"/>
    </source>
</evidence>
<accession>A0A8B8F3Q4</accession>
<dbReference type="GeneID" id="112679580"/>
<dbReference type="RefSeq" id="XP_025405240.1">
    <property type="nucleotide sequence ID" value="XM_025549455.1"/>
</dbReference>
<dbReference type="PANTHER" id="PTHR45913">
    <property type="entry name" value="EPM2A-INTERACTING PROTEIN 1"/>
    <property type="match status" value="1"/>
</dbReference>
<dbReference type="PANTHER" id="PTHR45913:SF19">
    <property type="entry name" value="LOW QUALITY PROTEIN: ZINC FINGER BED DOMAIN-CONTAINING PROTEIN 5-LIKE"/>
    <property type="match status" value="1"/>
</dbReference>
<protein>
    <submittedName>
        <fullName evidence="2">Protein ZBED8-like</fullName>
    </submittedName>
</protein>
<dbReference type="OrthoDB" id="6611807at2759"/>
<gene>
    <name evidence="2" type="primary">LOC112679580</name>
</gene>
<name>A0A8B8F3Q4_9HEMI</name>
<sequence length="145" mass="16840">MVSKKKIQLLKSRVNKETQNFSSFCQLNELLSDEEEPFCPAGLIDIVIKHLDSLTDELTPYFPNFSNLSWRYMLTISSFSTNVDIFPDIIQEQAIELKNDSSAKIDFNSSSMEEFWVKYQPIYPEISNEALKVLVKFLSTYLCEF</sequence>
<reference evidence="2" key="1">
    <citation type="submission" date="2025-08" db="UniProtKB">
        <authorList>
            <consortium name="RefSeq"/>
        </authorList>
    </citation>
    <scope>IDENTIFICATION</scope>
    <source>
        <tissue evidence="2">Whole body</tissue>
    </source>
</reference>
<evidence type="ECO:0000313" key="2">
    <source>
        <dbReference type="RefSeq" id="XP_025405240.1"/>
    </source>
</evidence>
<keyword evidence="1" id="KW-1185">Reference proteome</keyword>
<dbReference type="Proteomes" id="UP000694846">
    <property type="component" value="Unplaced"/>
</dbReference>
<organism evidence="1 2">
    <name type="scientific">Sipha flava</name>
    <name type="common">yellow sugarcane aphid</name>
    <dbReference type="NCBI Taxonomy" id="143950"/>
    <lineage>
        <taxon>Eukaryota</taxon>
        <taxon>Metazoa</taxon>
        <taxon>Ecdysozoa</taxon>
        <taxon>Arthropoda</taxon>
        <taxon>Hexapoda</taxon>
        <taxon>Insecta</taxon>
        <taxon>Pterygota</taxon>
        <taxon>Neoptera</taxon>
        <taxon>Paraneoptera</taxon>
        <taxon>Hemiptera</taxon>
        <taxon>Sternorrhyncha</taxon>
        <taxon>Aphidomorpha</taxon>
        <taxon>Aphidoidea</taxon>
        <taxon>Aphididae</taxon>
        <taxon>Sipha</taxon>
    </lineage>
</organism>
<proteinExistence type="predicted"/>